<feature type="compositionally biased region" description="Low complexity" evidence="3">
    <location>
        <begin position="78"/>
        <end position="99"/>
    </location>
</feature>
<feature type="compositionally biased region" description="Basic and acidic residues" evidence="3">
    <location>
        <begin position="100"/>
        <end position="121"/>
    </location>
</feature>
<dbReference type="GO" id="GO:0051015">
    <property type="term" value="F:actin filament binding"/>
    <property type="evidence" value="ECO:0007669"/>
    <property type="project" value="TreeGrafter"/>
</dbReference>
<keyword evidence="2" id="KW-0175">Coiled coil</keyword>
<dbReference type="InParanoid" id="A0A6J2VHX7"/>
<dbReference type="CTD" id="201191"/>
<accession>A0A6J2VHX7</accession>
<dbReference type="OrthoDB" id="445896at2759"/>
<dbReference type="Proteomes" id="UP000504632">
    <property type="component" value="Chromosome 5"/>
</dbReference>
<name>A0A6J2VHX7_CHACN</name>
<dbReference type="GO" id="GO:0007015">
    <property type="term" value="P:actin filament organization"/>
    <property type="evidence" value="ECO:0007669"/>
    <property type="project" value="TreeGrafter"/>
</dbReference>
<reference evidence="5" key="1">
    <citation type="submission" date="2025-08" db="UniProtKB">
        <authorList>
            <consortium name="RefSeq"/>
        </authorList>
    </citation>
    <scope>IDENTIFICATION</scope>
</reference>
<feature type="compositionally biased region" description="Basic residues" evidence="3">
    <location>
        <begin position="40"/>
        <end position="49"/>
    </location>
</feature>
<keyword evidence="1" id="KW-0597">Phosphoprotein</keyword>
<dbReference type="GO" id="GO:0019722">
    <property type="term" value="P:calcium-mediated signaling"/>
    <property type="evidence" value="ECO:0007669"/>
    <property type="project" value="TreeGrafter"/>
</dbReference>
<feature type="compositionally biased region" description="Basic and acidic residues" evidence="3">
    <location>
        <begin position="329"/>
        <end position="343"/>
    </location>
</feature>
<dbReference type="GO" id="GO:0014069">
    <property type="term" value="C:postsynaptic density"/>
    <property type="evidence" value="ECO:0007669"/>
    <property type="project" value="TreeGrafter"/>
</dbReference>
<feature type="compositionally biased region" description="Basic and acidic residues" evidence="3">
    <location>
        <begin position="354"/>
        <end position="367"/>
    </location>
</feature>
<keyword evidence="4" id="KW-1185">Reference proteome</keyword>
<feature type="compositionally biased region" description="Polar residues" evidence="3">
    <location>
        <begin position="129"/>
        <end position="157"/>
    </location>
</feature>
<protein>
    <submittedName>
        <fullName evidence="5">Sterile alpha motif domain-containing protein 14</fullName>
    </submittedName>
</protein>
<proteinExistence type="predicted"/>
<feature type="compositionally biased region" description="Basic and acidic residues" evidence="3">
    <location>
        <begin position="166"/>
        <end position="175"/>
    </location>
</feature>
<evidence type="ECO:0000256" key="2">
    <source>
        <dbReference type="ARBA" id="ARBA00023054"/>
    </source>
</evidence>
<dbReference type="GeneID" id="115812554"/>
<gene>
    <name evidence="5" type="primary">samd14</name>
</gene>
<evidence type="ECO:0000313" key="5">
    <source>
        <dbReference type="RefSeq" id="XP_030630896.1"/>
    </source>
</evidence>
<evidence type="ECO:0000256" key="1">
    <source>
        <dbReference type="ARBA" id="ARBA00022553"/>
    </source>
</evidence>
<dbReference type="GO" id="GO:0030425">
    <property type="term" value="C:dendrite"/>
    <property type="evidence" value="ECO:0007669"/>
    <property type="project" value="TreeGrafter"/>
</dbReference>
<dbReference type="GO" id="GO:0031175">
    <property type="term" value="P:neuron projection development"/>
    <property type="evidence" value="ECO:0007669"/>
    <property type="project" value="TreeGrafter"/>
</dbReference>
<feature type="region of interest" description="Disordered" evidence="3">
    <location>
        <begin position="1"/>
        <end position="20"/>
    </location>
</feature>
<dbReference type="GO" id="GO:0005737">
    <property type="term" value="C:cytoplasm"/>
    <property type="evidence" value="ECO:0007669"/>
    <property type="project" value="TreeGrafter"/>
</dbReference>
<evidence type="ECO:0000313" key="4">
    <source>
        <dbReference type="Proteomes" id="UP000504632"/>
    </source>
</evidence>
<dbReference type="PANTHER" id="PTHR16154">
    <property type="entry name" value="NEURABIN"/>
    <property type="match status" value="1"/>
</dbReference>
<dbReference type="RefSeq" id="XP_030630896.1">
    <property type="nucleotide sequence ID" value="XM_030775036.1"/>
</dbReference>
<sequence length="367" mass="40715">MSSSPLAETEGDVFDLTAAVPETERLDTSLQKARAQLSVKARRQRPSRSRLRDSLSSFEGDESLDRKNSSSPLPSTYSPFHSSLHSSSPSSDLLLSSSPPRRERAFTFDTCQQKDNREAQGRRGYRHLLNTSSQEALLPMPSSSPSRTCAKSETSSPAHVPSGEQVRTHQVEHTNRQQTDYTQLHQEDNSHSEDDSHDIGPDEPGSPTVLLDKKSRRRFLDLGVTFRRTYGKVKKDRTNRLSAGNREGERAESRSSHSSGPPFVPFSWFSDRIRGSASSKSSSKEPGKSNSQGSGLDRESQSLQPYQSLSEYSDEGSNGSSVDPSLTTETRETSCDVENEQKAQRTQRLSGTHSKQDYEDGQKLLTT</sequence>
<dbReference type="PANTHER" id="PTHR16154:SF22">
    <property type="entry name" value="NEURABIN-1"/>
    <property type="match status" value="1"/>
</dbReference>
<evidence type="ECO:0000256" key="3">
    <source>
        <dbReference type="SAM" id="MobiDB-lite"/>
    </source>
</evidence>
<dbReference type="GO" id="GO:0015629">
    <property type="term" value="C:actin cytoskeleton"/>
    <property type="evidence" value="ECO:0007669"/>
    <property type="project" value="TreeGrafter"/>
</dbReference>
<dbReference type="InterPro" id="IPR043446">
    <property type="entry name" value="Neurabin-like"/>
</dbReference>
<feature type="region of interest" description="Disordered" evidence="3">
    <location>
        <begin position="36"/>
        <end position="213"/>
    </location>
</feature>
<feature type="compositionally biased region" description="Polar residues" evidence="3">
    <location>
        <begin position="344"/>
        <end position="353"/>
    </location>
</feature>
<feature type="region of interest" description="Disordered" evidence="3">
    <location>
        <begin position="235"/>
        <end position="367"/>
    </location>
</feature>
<organism evidence="4 5">
    <name type="scientific">Chanos chanos</name>
    <name type="common">Milkfish</name>
    <name type="synonym">Mugil chanos</name>
    <dbReference type="NCBI Taxonomy" id="29144"/>
    <lineage>
        <taxon>Eukaryota</taxon>
        <taxon>Metazoa</taxon>
        <taxon>Chordata</taxon>
        <taxon>Craniata</taxon>
        <taxon>Vertebrata</taxon>
        <taxon>Euteleostomi</taxon>
        <taxon>Actinopterygii</taxon>
        <taxon>Neopterygii</taxon>
        <taxon>Teleostei</taxon>
        <taxon>Ostariophysi</taxon>
        <taxon>Gonorynchiformes</taxon>
        <taxon>Chanidae</taxon>
        <taxon>Chanos</taxon>
    </lineage>
</organism>
<feature type="compositionally biased region" description="Basic and acidic residues" evidence="3">
    <location>
        <begin position="185"/>
        <end position="200"/>
    </location>
</feature>
<feature type="compositionally biased region" description="Polar residues" evidence="3">
    <location>
        <begin position="301"/>
        <end position="328"/>
    </location>
</feature>
<dbReference type="AlphaFoldDB" id="A0A6J2VHX7"/>
<feature type="compositionally biased region" description="Basic and acidic residues" evidence="3">
    <location>
        <begin position="246"/>
        <end position="255"/>
    </location>
</feature>